<name>A0AC61RG63_9BACT</name>
<protein>
    <submittedName>
        <fullName evidence="1">Uncharacterized protein</fullName>
    </submittedName>
</protein>
<evidence type="ECO:0000313" key="1">
    <source>
        <dbReference type="EMBL" id="TGY78534.1"/>
    </source>
</evidence>
<gene>
    <name evidence="1" type="ORF">E5331_09430</name>
</gene>
<dbReference type="Proteomes" id="UP000306319">
    <property type="component" value="Unassembled WGS sequence"/>
</dbReference>
<comment type="caution">
    <text evidence="1">The sequence shown here is derived from an EMBL/GenBank/DDBJ whole genome shotgun (WGS) entry which is preliminary data.</text>
</comment>
<reference evidence="1" key="1">
    <citation type="submission" date="2019-04" db="EMBL/GenBank/DDBJ databases">
        <title>Microbes associate with the intestines of laboratory mice.</title>
        <authorList>
            <person name="Navarre W."/>
            <person name="Wong E."/>
            <person name="Huang K."/>
            <person name="Tropini C."/>
            <person name="Ng K."/>
            <person name="Yu B."/>
        </authorList>
    </citation>
    <scope>NUCLEOTIDE SEQUENCE</scope>
    <source>
        <strain evidence="1">NM04_E33</strain>
    </source>
</reference>
<sequence>MKQKVKWDMYVWVITILVTVVLCVGLICTRDILGKFIVWATITVLVFVAMWTVAPISISVDDTSITVRKRIGNKRILISNIETVRAITPSTIPIIRIGLRMFGSGGFAGYWGWYANSQIGTYFAYYGDRYECFLIKLKNGKKYILGCENSSEMIDRLKIQLNINS</sequence>
<keyword evidence="2" id="KW-1185">Reference proteome</keyword>
<accession>A0AC61RG63</accession>
<dbReference type="EMBL" id="SRYB01000012">
    <property type="protein sequence ID" value="TGY78534.1"/>
    <property type="molecule type" value="Genomic_DNA"/>
</dbReference>
<organism evidence="1 2">
    <name type="scientific">Lepagella muris</name>
    <dbReference type="NCBI Taxonomy" id="3032870"/>
    <lineage>
        <taxon>Bacteria</taxon>
        <taxon>Pseudomonadati</taxon>
        <taxon>Bacteroidota</taxon>
        <taxon>Bacteroidia</taxon>
        <taxon>Bacteroidales</taxon>
        <taxon>Muribaculaceae</taxon>
        <taxon>Lepagella</taxon>
    </lineage>
</organism>
<proteinExistence type="predicted"/>
<evidence type="ECO:0000313" key="2">
    <source>
        <dbReference type="Proteomes" id="UP000306319"/>
    </source>
</evidence>